<feature type="domain" description="AB hydrolase-1" evidence="1">
    <location>
        <begin position="22"/>
        <end position="239"/>
    </location>
</feature>
<dbReference type="PANTHER" id="PTHR43433:SF5">
    <property type="entry name" value="AB HYDROLASE-1 DOMAIN-CONTAINING PROTEIN"/>
    <property type="match status" value="1"/>
</dbReference>
<evidence type="ECO:0000259" key="1">
    <source>
        <dbReference type="Pfam" id="PF12697"/>
    </source>
</evidence>
<dbReference type="PRINTS" id="PR00111">
    <property type="entry name" value="ABHYDROLASE"/>
</dbReference>
<sequence>MTRIAINGHDLYEEVEGDGSPVVLLHGGYCSLESLRPQQEALAATHRVYAYERPGHGRSADIAGDYGYDAMLDDLVAYLDAHDLAHPHLVGYSDGGILALLLALRQPERPRSIVAISANLDPTAFDPAAGALPPLAPLGDEGPDYAAEREAYERLSPDGPEHHDAMLEKLLRLWGSEPNLEPAALAAIRARTLVMAGDRDAVRPDHSLAIAAAIPRAELAIVPGTTHALVREKPDLTARLLVEFLADVERAGS</sequence>
<keyword evidence="3" id="KW-1185">Reference proteome</keyword>
<dbReference type="InterPro" id="IPR000073">
    <property type="entry name" value="AB_hydrolase_1"/>
</dbReference>
<dbReference type="Pfam" id="PF12697">
    <property type="entry name" value="Abhydrolase_6"/>
    <property type="match status" value="1"/>
</dbReference>
<keyword evidence="2" id="KW-0378">Hydrolase</keyword>
<evidence type="ECO:0000313" key="2">
    <source>
        <dbReference type="EMBL" id="MFD2758673.1"/>
    </source>
</evidence>
<dbReference type="InterPro" id="IPR050471">
    <property type="entry name" value="AB_hydrolase"/>
</dbReference>
<gene>
    <name evidence="2" type="ORF">ACFSW7_09840</name>
</gene>
<accession>A0ABW5UZ62</accession>
<name>A0ABW5UZ62_9MICO</name>
<dbReference type="PANTHER" id="PTHR43433">
    <property type="entry name" value="HYDROLASE, ALPHA/BETA FOLD FAMILY PROTEIN"/>
    <property type="match status" value="1"/>
</dbReference>
<dbReference type="SUPFAM" id="SSF53474">
    <property type="entry name" value="alpha/beta-Hydrolases"/>
    <property type="match status" value="1"/>
</dbReference>
<dbReference type="Proteomes" id="UP001597492">
    <property type="component" value="Unassembled WGS sequence"/>
</dbReference>
<dbReference type="EMBL" id="JBHUNE010000007">
    <property type="protein sequence ID" value="MFD2758673.1"/>
    <property type="molecule type" value="Genomic_DNA"/>
</dbReference>
<evidence type="ECO:0000313" key="3">
    <source>
        <dbReference type="Proteomes" id="UP001597492"/>
    </source>
</evidence>
<comment type="caution">
    <text evidence="2">The sequence shown here is derived from an EMBL/GenBank/DDBJ whole genome shotgun (WGS) entry which is preliminary data.</text>
</comment>
<dbReference type="GO" id="GO:0016787">
    <property type="term" value="F:hydrolase activity"/>
    <property type="evidence" value="ECO:0007669"/>
    <property type="project" value="UniProtKB-KW"/>
</dbReference>
<proteinExistence type="predicted"/>
<dbReference type="InterPro" id="IPR029058">
    <property type="entry name" value="AB_hydrolase_fold"/>
</dbReference>
<dbReference type="Gene3D" id="3.40.50.1820">
    <property type="entry name" value="alpha/beta hydrolase"/>
    <property type="match status" value="1"/>
</dbReference>
<reference evidence="3" key="1">
    <citation type="journal article" date="2019" name="Int. J. Syst. Evol. Microbiol.">
        <title>The Global Catalogue of Microorganisms (GCM) 10K type strain sequencing project: providing services to taxonomists for standard genome sequencing and annotation.</title>
        <authorList>
            <consortium name="The Broad Institute Genomics Platform"/>
            <consortium name="The Broad Institute Genome Sequencing Center for Infectious Disease"/>
            <person name="Wu L."/>
            <person name="Ma J."/>
        </authorList>
    </citation>
    <scope>NUCLEOTIDE SEQUENCE [LARGE SCALE GENOMIC DNA]</scope>
    <source>
        <strain evidence="3">TISTR 1514</strain>
    </source>
</reference>
<organism evidence="2 3">
    <name type="scientific">Gulosibacter faecalis</name>
    <dbReference type="NCBI Taxonomy" id="272240"/>
    <lineage>
        <taxon>Bacteria</taxon>
        <taxon>Bacillati</taxon>
        <taxon>Actinomycetota</taxon>
        <taxon>Actinomycetes</taxon>
        <taxon>Micrococcales</taxon>
        <taxon>Microbacteriaceae</taxon>
        <taxon>Gulosibacter</taxon>
    </lineage>
</organism>
<dbReference type="RefSeq" id="WP_019619197.1">
    <property type="nucleotide sequence ID" value="NZ_JBHUNE010000007.1"/>
</dbReference>
<protein>
    <submittedName>
        <fullName evidence="2">Alpha/beta fold hydrolase</fullName>
    </submittedName>
</protein>